<dbReference type="InterPro" id="IPR001138">
    <property type="entry name" value="Zn2Cys6_DnaBD"/>
</dbReference>
<keyword evidence="4" id="KW-1185">Reference proteome</keyword>
<reference evidence="3 4" key="1">
    <citation type="journal article" date="2021" name="Nat. Commun.">
        <title>Genetic determinants of endophytism in the Arabidopsis root mycobiome.</title>
        <authorList>
            <person name="Mesny F."/>
            <person name="Miyauchi S."/>
            <person name="Thiergart T."/>
            <person name="Pickel B."/>
            <person name="Atanasova L."/>
            <person name="Karlsson M."/>
            <person name="Huettel B."/>
            <person name="Barry K.W."/>
            <person name="Haridas S."/>
            <person name="Chen C."/>
            <person name="Bauer D."/>
            <person name="Andreopoulos W."/>
            <person name="Pangilinan J."/>
            <person name="LaButti K."/>
            <person name="Riley R."/>
            <person name="Lipzen A."/>
            <person name="Clum A."/>
            <person name="Drula E."/>
            <person name="Henrissat B."/>
            <person name="Kohler A."/>
            <person name="Grigoriev I.V."/>
            <person name="Martin F.M."/>
            <person name="Hacquard S."/>
        </authorList>
    </citation>
    <scope>NUCLEOTIDE SEQUENCE [LARGE SCALE GENOMIC DNA]</scope>
    <source>
        <strain evidence="3 4">MPI-SDFR-AT-0080</strain>
    </source>
</reference>
<evidence type="ECO:0000256" key="1">
    <source>
        <dbReference type="ARBA" id="ARBA00023242"/>
    </source>
</evidence>
<protein>
    <recommendedName>
        <fullName evidence="2">Zn(2)-C6 fungal-type domain-containing protein</fullName>
    </recommendedName>
</protein>
<accession>A0ABQ8FQN4</accession>
<keyword evidence="1" id="KW-0539">Nucleus</keyword>
<dbReference type="InterPro" id="IPR036864">
    <property type="entry name" value="Zn2-C6_fun-type_DNA-bd_sf"/>
</dbReference>
<dbReference type="Gene3D" id="4.10.240.10">
    <property type="entry name" value="Zn(2)-C6 fungal-type DNA-binding domain"/>
    <property type="match status" value="1"/>
</dbReference>
<dbReference type="SMART" id="SM00066">
    <property type="entry name" value="GAL4"/>
    <property type="match status" value="1"/>
</dbReference>
<organism evidence="3 4">
    <name type="scientific">Macrophomina phaseolina</name>
    <dbReference type="NCBI Taxonomy" id="35725"/>
    <lineage>
        <taxon>Eukaryota</taxon>
        <taxon>Fungi</taxon>
        <taxon>Dikarya</taxon>
        <taxon>Ascomycota</taxon>
        <taxon>Pezizomycotina</taxon>
        <taxon>Dothideomycetes</taxon>
        <taxon>Dothideomycetes incertae sedis</taxon>
        <taxon>Botryosphaeriales</taxon>
        <taxon>Botryosphaeriaceae</taxon>
        <taxon>Macrophomina</taxon>
    </lineage>
</organism>
<sequence length="272" mass="30763">MSDGASTDKRTRTRVGKACDRCRRKKSKCNGLSPCTRCQREGFYCVFSERSKSRGRVYPKGYAESLEQHQIKLLAGVQELYRRLKEGEGWLRAPLPEQESGYPLTHDILARLGLLQLPKSSNQLEPIEEESMDALETLRDAEQIDSDFTLQPMKTADFRHVIVCASSPVFTGGNLINPPVMHCGLEFSGASNSSEVAIAPEPIDQPVPTPDLRLGNSVENIKPQSREMDRTECHDAVQLTHMLFEVDRLIMYNENVTTISYPFNFEHIRWSS</sequence>
<feature type="domain" description="Zn(2)-C6 fungal-type" evidence="2">
    <location>
        <begin position="18"/>
        <end position="47"/>
    </location>
</feature>
<dbReference type="PANTHER" id="PTHR47655">
    <property type="entry name" value="QUINIC ACID UTILIZATION ACTIVATOR"/>
    <property type="match status" value="1"/>
</dbReference>
<dbReference type="CDD" id="cd00067">
    <property type="entry name" value="GAL4"/>
    <property type="match status" value="1"/>
</dbReference>
<dbReference type="Pfam" id="PF00172">
    <property type="entry name" value="Zn_clus"/>
    <property type="match status" value="1"/>
</dbReference>
<dbReference type="InterPro" id="IPR052783">
    <property type="entry name" value="Metabolic/Drug-Res_Regulator"/>
</dbReference>
<dbReference type="PROSITE" id="PS00463">
    <property type="entry name" value="ZN2_CY6_FUNGAL_1"/>
    <property type="match status" value="1"/>
</dbReference>
<dbReference type="Proteomes" id="UP000774617">
    <property type="component" value="Unassembled WGS sequence"/>
</dbReference>
<comment type="caution">
    <text evidence="3">The sequence shown here is derived from an EMBL/GenBank/DDBJ whole genome shotgun (WGS) entry which is preliminary data.</text>
</comment>
<evidence type="ECO:0000313" key="4">
    <source>
        <dbReference type="Proteomes" id="UP000774617"/>
    </source>
</evidence>
<dbReference type="PANTHER" id="PTHR47655:SF3">
    <property type="entry name" value="ZN(II)2CYS6 TRANSCRIPTION FACTOR (EUROFUNG)"/>
    <property type="match status" value="1"/>
</dbReference>
<dbReference type="SUPFAM" id="SSF57701">
    <property type="entry name" value="Zn2/Cys6 DNA-binding domain"/>
    <property type="match status" value="1"/>
</dbReference>
<proteinExistence type="predicted"/>
<dbReference type="PROSITE" id="PS50048">
    <property type="entry name" value="ZN2_CY6_FUNGAL_2"/>
    <property type="match status" value="1"/>
</dbReference>
<dbReference type="EMBL" id="JAGTJR010000086">
    <property type="protein sequence ID" value="KAH7012412.1"/>
    <property type="molecule type" value="Genomic_DNA"/>
</dbReference>
<gene>
    <name evidence="3" type="ORF">B0J12DRAFT_445453</name>
</gene>
<evidence type="ECO:0000259" key="2">
    <source>
        <dbReference type="PROSITE" id="PS50048"/>
    </source>
</evidence>
<name>A0ABQ8FQN4_9PEZI</name>
<evidence type="ECO:0000313" key="3">
    <source>
        <dbReference type="EMBL" id="KAH7012412.1"/>
    </source>
</evidence>